<dbReference type="PANTHER" id="PTHR31191:SF4">
    <property type="entry name" value="CENTROSOMAL PROTEIN OF 126 KDA"/>
    <property type="match status" value="1"/>
</dbReference>
<feature type="compositionally biased region" description="Polar residues" evidence="2">
    <location>
        <begin position="719"/>
        <end position="728"/>
    </location>
</feature>
<dbReference type="InterPro" id="IPR028257">
    <property type="entry name" value="CEP126"/>
</dbReference>
<name>A0AAV6Q114_SOLSE</name>
<keyword evidence="4" id="KW-1185">Reference proteome</keyword>
<feature type="coiled-coil region" evidence="1">
    <location>
        <begin position="100"/>
        <end position="137"/>
    </location>
</feature>
<comment type="caution">
    <text evidence="3">The sequence shown here is derived from an EMBL/GenBank/DDBJ whole genome shotgun (WGS) entry which is preliminary data.</text>
</comment>
<evidence type="ECO:0000313" key="3">
    <source>
        <dbReference type="EMBL" id="KAG7479630.1"/>
    </source>
</evidence>
<feature type="region of interest" description="Disordered" evidence="2">
    <location>
        <begin position="692"/>
        <end position="728"/>
    </location>
</feature>
<dbReference type="EMBL" id="JAGKHQ010000020">
    <property type="protein sequence ID" value="KAG7479630.1"/>
    <property type="molecule type" value="Genomic_DNA"/>
</dbReference>
<feature type="compositionally biased region" description="Polar residues" evidence="2">
    <location>
        <begin position="183"/>
        <end position="205"/>
    </location>
</feature>
<feature type="region of interest" description="Disordered" evidence="2">
    <location>
        <begin position="825"/>
        <end position="848"/>
    </location>
</feature>
<dbReference type="GO" id="GO:0005813">
    <property type="term" value="C:centrosome"/>
    <property type="evidence" value="ECO:0007669"/>
    <property type="project" value="InterPro"/>
</dbReference>
<accession>A0AAV6Q114</accession>
<feature type="region of interest" description="Disordered" evidence="2">
    <location>
        <begin position="247"/>
        <end position="311"/>
    </location>
</feature>
<feature type="compositionally biased region" description="Polar residues" evidence="2">
    <location>
        <begin position="258"/>
        <end position="273"/>
    </location>
</feature>
<keyword evidence="1" id="KW-0175">Coiled coil</keyword>
<feature type="compositionally biased region" description="Polar residues" evidence="2">
    <location>
        <begin position="833"/>
        <end position="845"/>
    </location>
</feature>
<dbReference type="GO" id="GO:0007052">
    <property type="term" value="P:mitotic spindle organization"/>
    <property type="evidence" value="ECO:0007669"/>
    <property type="project" value="InterPro"/>
</dbReference>
<protein>
    <submittedName>
        <fullName evidence="3">Centrosomal protein of 126 kDa</fullName>
    </submittedName>
</protein>
<feature type="compositionally biased region" description="Basic and acidic residues" evidence="2">
    <location>
        <begin position="275"/>
        <end position="284"/>
    </location>
</feature>
<evidence type="ECO:0000313" key="4">
    <source>
        <dbReference type="Proteomes" id="UP000693946"/>
    </source>
</evidence>
<proteinExistence type="predicted"/>
<dbReference type="Proteomes" id="UP000693946">
    <property type="component" value="Linkage Group LG8"/>
</dbReference>
<reference evidence="3 4" key="1">
    <citation type="journal article" date="2021" name="Sci. Rep.">
        <title>Chromosome anchoring in Senegalese sole (Solea senegalensis) reveals sex-associated markers and genome rearrangements in flatfish.</title>
        <authorList>
            <person name="Guerrero-Cozar I."/>
            <person name="Gomez-Garrido J."/>
            <person name="Berbel C."/>
            <person name="Martinez-Blanch J.F."/>
            <person name="Alioto T."/>
            <person name="Claros M.G."/>
            <person name="Gagnaire P.A."/>
            <person name="Manchado M."/>
        </authorList>
    </citation>
    <scope>NUCLEOTIDE SEQUENCE [LARGE SCALE GENOMIC DNA]</scope>
    <source>
        <strain evidence="3">Sse05_10M</strain>
    </source>
</reference>
<dbReference type="GO" id="GO:0097546">
    <property type="term" value="C:ciliary base"/>
    <property type="evidence" value="ECO:0007669"/>
    <property type="project" value="InterPro"/>
</dbReference>
<evidence type="ECO:0000256" key="1">
    <source>
        <dbReference type="SAM" id="Coils"/>
    </source>
</evidence>
<feature type="region of interest" description="Disordered" evidence="2">
    <location>
        <begin position="183"/>
        <end position="217"/>
    </location>
</feature>
<dbReference type="AlphaFoldDB" id="A0AAV6Q114"/>
<dbReference type="GO" id="GO:1905515">
    <property type="term" value="P:non-motile cilium assembly"/>
    <property type="evidence" value="ECO:0007669"/>
    <property type="project" value="InterPro"/>
</dbReference>
<gene>
    <name evidence="3" type="ORF">JOB18_030574</name>
</gene>
<dbReference type="PANTHER" id="PTHR31191">
    <property type="entry name" value="CENTROSOMAL PROTEIN CEP126"/>
    <property type="match status" value="1"/>
</dbReference>
<dbReference type="Pfam" id="PF15352">
    <property type="entry name" value="K1377"/>
    <property type="match status" value="3"/>
</dbReference>
<evidence type="ECO:0000256" key="2">
    <source>
        <dbReference type="SAM" id="MobiDB-lite"/>
    </source>
</evidence>
<feature type="compositionally biased region" description="Polar residues" evidence="2">
    <location>
        <begin position="285"/>
        <end position="296"/>
    </location>
</feature>
<organism evidence="3 4">
    <name type="scientific">Solea senegalensis</name>
    <name type="common">Senegalese sole</name>
    <dbReference type="NCBI Taxonomy" id="28829"/>
    <lineage>
        <taxon>Eukaryota</taxon>
        <taxon>Metazoa</taxon>
        <taxon>Chordata</taxon>
        <taxon>Craniata</taxon>
        <taxon>Vertebrata</taxon>
        <taxon>Euteleostomi</taxon>
        <taxon>Actinopterygii</taxon>
        <taxon>Neopterygii</taxon>
        <taxon>Teleostei</taxon>
        <taxon>Neoteleostei</taxon>
        <taxon>Acanthomorphata</taxon>
        <taxon>Carangaria</taxon>
        <taxon>Pleuronectiformes</taxon>
        <taxon>Pleuronectoidei</taxon>
        <taxon>Soleidae</taxon>
        <taxon>Solea</taxon>
    </lineage>
</organism>
<sequence>MQHHLKVQSSALTWTRLVKTTVFTVVKKLRPWLPGSLVNSPVIGVFSNWTEDMTYESNLTKVRMQVLQDNFFYHSNSRFGAGGGLAHERQLLLEEQKLCKARARKLSLETNRRRKALEEKRRQLDMQDERLKESILQQRRQQIQDATERFQNAHLPPSQRRRRTFRRNVPTIEAALGQIQGTLSSNSQHSPLMSNNSNINRSCTPSLKPPTVSKSTHSPAVSAVEAYNRLLQEQFVAHVKNCQKVGETQQMQHDHSPQDSYLSDSCDSESPLSRDSLEIEDPNHSRNLQGSYSSFWPDSEKPHKNSGNQKDLFLSSDMTRSAARLLDVTVTPSENLKQETQEQSGALNNKTHFSKTETHSGLNNCNLLTLCEIIHPENFENSTQDNITVTDRANTALDSSCPKQDKLLDLTQKRVHDDRHLKHQPATDMHFVAKNGNSKEMQCGASPKPNILLNDSKIYNISQKSILQQTGKENHCLSSRSEPSAFINNLNYFINSELKHEKSINTPMLQHACSSSIPGDTPKCLKCPEEDKEKLPFSVGTSHSGREVRLLKGILKKKSRYVPGDATCASQLGHLIFAKQVALAIRDSVELTKVKAQDVESNNNIIKKRLRWFDGVHVEEEDEGRMKAAMSSHLPHSRKNLEDHQQCLSTVSWASKPGPNMTPPVSFGYQFTKKAWADVGVQVSLPQERANEVKVQCSTRPGGPKVPQRERSTRAASGPVSTQTRKGTVIRPQSATEVNQIAKTQGKVMVPRPPPRTESTEEKKTYIIPPCDMDQASANCKQAAAVKQALFKDTLEGFSSTCTRNLTRTNSTVMYTPMPPAYTHPISEDNTKGKTNSGHPETQGSGRRGIVFDEKRLCLDSTPTDEEIAELWHSIRGVFATKEVKTPVRGQPVESGRFERKVGMEQNGECPGSANTKLSQPIKQMVEPVMKFSRTFNGAFTDDGERGATQLHLAEGRTADPRKERVISAAMETAQTQCPGTGQHGELTSLSLEEQKILLSLDRLNHRLYCMQGQVPSHISRQGLVLIDAPPTKEIKVTNHNKQRLFSVNNHSLHSKKF</sequence>
<dbReference type="GO" id="GO:0031122">
    <property type="term" value="P:cytoplasmic microtubule organization"/>
    <property type="evidence" value="ECO:0007669"/>
    <property type="project" value="InterPro"/>
</dbReference>
<dbReference type="GO" id="GO:0030496">
    <property type="term" value="C:midbody"/>
    <property type="evidence" value="ECO:0007669"/>
    <property type="project" value="TreeGrafter"/>
</dbReference>